<organism evidence="1 2">
    <name type="scientific">Cyclotella atomus</name>
    <dbReference type="NCBI Taxonomy" id="382360"/>
    <lineage>
        <taxon>Eukaryota</taxon>
        <taxon>Sar</taxon>
        <taxon>Stramenopiles</taxon>
        <taxon>Ochrophyta</taxon>
        <taxon>Bacillariophyta</taxon>
        <taxon>Coscinodiscophyceae</taxon>
        <taxon>Thalassiosirophycidae</taxon>
        <taxon>Stephanodiscales</taxon>
        <taxon>Stephanodiscaceae</taxon>
        <taxon>Cyclotella</taxon>
    </lineage>
</organism>
<dbReference type="Proteomes" id="UP001530400">
    <property type="component" value="Unassembled WGS sequence"/>
</dbReference>
<dbReference type="EMBL" id="JALLPJ020001355">
    <property type="protein sequence ID" value="KAL3767955.1"/>
    <property type="molecule type" value="Genomic_DNA"/>
</dbReference>
<accession>A0ABD3N5H6</accession>
<gene>
    <name evidence="1" type="ORF">ACHAWO_004033</name>
</gene>
<keyword evidence="2" id="KW-1185">Reference proteome</keyword>
<comment type="caution">
    <text evidence="1">The sequence shown here is derived from an EMBL/GenBank/DDBJ whole genome shotgun (WGS) entry which is preliminary data.</text>
</comment>
<proteinExistence type="predicted"/>
<reference evidence="1 2" key="1">
    <citation type="submission" date="2024-10" db="EMBL/GenBank/DDBJ databases">
        <title>Updated reference genomes for cyclostephanoid diatoms.</title>
        <authorList>
            <person name="Roberts W.R."/>
            <person name="Alverson A.J."/>
        </authorList>
    </citation>
    <scope>NUCLEOTIDE SEQUENCE [LARGE SCALE GENOMIC DNA]</scope>
    <source>
        <strain evidence="1 2">AJA010-31</strain>
    </source>
</reference>
<evidence type="ECO:0000313" key="1">
    <source>
        <dbReference type="EMBL" id="KAL3767955.1"/>
    </source>
</evidence>
<dbReference type="AlphaFoldDB" id="A0ABD3N5H6"/>
<sequence length="75" mass="8428">MEFITFVLIPLWEIDPLQSQFSIEAFTVNLSLDFIQPKGNSGAIGSYTSMCVWHCTLIFSSHPYLTPSTEEVGLK</sequence>
<evidence type="ECO:0000313" key="2">
    <source>
        <dbReference type="Proteomes" id="UP001530400"/>
    </source>
</evidence>
<name>A0ABD3N5H6_9STRA</name>
<protein>
    <submittedName>
        <fullName evidence="1">Uncharacterized protein</fullName>
    </submittedName>
</protein>